<evidence type="ECO:0000313" key="19">
    <source>
        <dbReference type="EMBL" id="KAF9500065.1"/>
    </source>
</evidence>
<evidence type="ECO:0000256" key="14">
    <source>
        <dbReference type="ARBA" id="ARBA00023160"/>
    </source>
</evidence>
<dbReference type="EMBL" id="MU154529">
    <property type="protein sequence ID" value="KAF9500065.1"/>
    <property type="molecule type" value="Genomic_DNA"/>
</dbReference>
<accession>A0A9P6DK02</accession>
<name>A0A9P6DK02_PLEER</name>
<dbReference type="OrthoDB" id="540503at2759"/>
<evidence type="ECO:0000256" key="12">
    <source>
        <dbReference type="ARBA" id="ARBA00023098"/>
    </source>
</evidence>
<keyword evidence="8" id="KW-0276">Fatty acid metabolism</keyword>
<keyword evidence="5" id="KW-0444">Lipid biosynthesis</keyword>
<dbReference type="PANTHER" id="PTHR10556:SF28">
    <property type="entry name" value="VERY-LONG-CHAIN ENOYL-COA REDUCTASE"/>
    <property type="match status" value="1"/>
</dbReference>
<dbReference type="GO" id="GO:0102758">
    <property type="term" value="F:very-long-chain enoyl-CoA reductase activity"/>
    <property type="evidence" value="ECO:0007669"/>
    <property type="project" value="UniProtKB-EC"/>
</dbReference>
<dbReference type="GO" id="GO:0005789">
    <property type="term" value="C:endoplasmic reticulum membrane"/>
    <property type="evidence" value="ECO:0007669"/>
    <property type="project" value="UniProtKB-SubCell"/>
</dbReference>
<dbReference type="InterPro" id="IPR001104">
    <property type="entry name" value="3-oxo-5_a-steroid_4-DH_C"/>
</dbReference>
<comment type="subcellular location">
    <subcellularLocation>
        <location evidence="1">Endoplasmic reticulum membrane</location>
        <topology evidence="1">Multi-pass membrane protein</topology>
    </subcellularLocation>
</comment>
<protein>
    <recommendedName>
        <fullName evidence="4">very-long-chain enoyl-CoA reductase</fullName>
        <ecNumber evidence="4">1.3.1.93</ecNumber>
    </recommendedName>
</protein>
<feature type="transmembrane region" description="Helical" evidence="17">
    <location>
        <begin position="264"/>
        <end position="292"/>
    </location>
</feature>
<evidence type="ECO:0000256" key="1">
    <source>
        <dbReference type="ARBA" id="ARBA00004477"/>
    </source>
</evidence>
<evidence type="ECO:0000256" key="7">
    <source>
        <dbReference type="ARBA" id="ARBA00022824"/>
    </source>
</evidence>
<evidence type="ECO:0000256" key="6">
    <source>
        <dbReference type="ARBA" id="ARBA00022692"/>
    </source>
</evidence>
<dbReference type="FunFam" id="1.20.120.1630:FF:000010">
    <property type="entry name" value="Steroid alpha reductase family protein"/>
    <property type="match status" value="1"/>
</dbReference>
<dbReference type="Proteomes" id="UP000807025">
    <property type="component" value="Unassembled WGS sequence"/>
</dbReference>
<keyword evidence="13 17" id="KW-0472">Membrane</keyword>
<dbReference type="Gene3D" id="1.20.120.1630">
    <property type="match status" value="1"/>
</dbReference>
<comment type="similarity">
    <text evidence="3">Belongs to the steroid 5-alpha reductase family.</text>
</comment>
<dbReference type="Gene3D" id="3.10.20.90">
    <property type="entry name" value="Phosphatidylinositol 3-kinase Catalytic Subunit, Chain A, domain 1"/>
    <property type="match status" value="1"/>
</dbReference>
<dbReference type="EC" id="1.3.1.93" evidence="4"/>
<reference evidence="19" key="1">
    <citation type="submission" date="2020-11" db="EMBL/GenBank/DDBJ databases">
        <authorList>
            <consortium name="DOE Joint Genome Institute"/>
            <person name="Ahrendt S."/>
            <person name="Riley R."/>
            <person name="Andreopoulos W."/>
            <person name="Labutti K."/>
            <person name="Pangilinan J."/>
            <person name="Ruiz-Duenas F.J."/>
            <person name="Barrasa J.M."/>
            <person name="Sanchez-Garcia M."/>
            <person name="Camarero S."/>
            <person name="Miyauchi S."/>
            <person name="Serrano A."/>
            <person name="Linde D."/>
            <person name="Babiker R."/>
            <person name="Drula E."/>
            <person name="Ayuso-Fernandez I."/>
            <person name="Pacheco R."/>
            <person name="Padilla G."/>
            <person name="Ferreira P."/>
            <person name="Barriuso J."/>
            <person name="Kellner H."/>
            <person name="Castanera R."/>
            <person name="Alfaro M."/>
            <person name="Ramirez L."/>
            <person name="Pisabarro A.G."/>
            <person name="Kuo A."/>
            <person name="Tritt A."/>
            <person name="Lipzen A."/>
            <person name="He G."/>
            <person name="Yan M."/>
            <person name="Ng V."/>
            <person name="Cullen D."/>
            <person name="Martin F."/>
            <person name="Rosso M.-N."/>
            <person name="Henrissat B."/>
            <person name="Hibbett D."/>
            <person name="Martinez A.T."/>
            <person name="Grigoriev I.V."/>
        </authorList>
    </citation>
    <scope>NUCLEOTIDE SEQUENCE</scope>
    <source>
        <strain evidence="19">ATCC 90797</strain>
    </source>
</reference>
<keyword evidence="11" id="KW-0560">Oxidoreductase</keyword>
<dbReference type="AlphaFoldDB" id="A0A9P6DK02"/>
<evidence type="ECO:0000256" key="9">
    <source>
        <dbReference type="ARBA" id="ARBA00022857"/>
    </source>
</evidence>
<dbReference type="PROSITE" id="PS50244">
    <property type="entry name" value="S5A_REDUCTASE"/>
    <property type="match status" value="1"/>
</dbReference>
<keyword evidence="7" id="KW-0256">Endoplasmic reticulum</keyword>
<dbReference type="PANTHER" id="PTHR10556">
    <property type="entry name" value="3-OXO-5-ALPHA-STEROID 4-DEHYDROGENASE"/>
    <property type="match status" value="1"/>
</dbReference>
<evidence type="ECO:0000256" key="15">
    <source>
        <dbReference type="ARBA" id="ARBA00051495"/>
    </source>
</evidence>
<keyword evidence="14" id="KW-0275">Fatty acid biosynthesis</keyword>
<evidence type="ECO:0000256" key="13">
    <source>
        <dbReference type="ARBA" id="ARBA00023136"/>
    </source>
</evidence>
<dbReference type="Pfam" id="PF02544">
    <property type="entry name" value="Steroid_dh"/>
    <property type="match status" value="1"/>
</dbReference>
<keyword evidence="6 17" id="KW-0812">Transmembrane</keyword>
<dbReference type="GO" id="GO:0042761">
    <property type="term" value="P:very long-chain fatty acid biosynthetic process"/>
    <property type="evidence" value="ECO:0007669"/>
    <property type="project" value="TreeGrafter"/>
</dbReference>
<proteinExistence type="inferred from homology"/>
<evidence type="ECO:0000256" key="4">
    <source>
        <dbReference type="ARBA" id="ARBA00012530"/>
    </source>
</evidence>
<keyword evidence="20" id="KW-1185">Reference proteome</keyword>
<evidence type="ECO:0000313" key="20">
    <source>
        <dbReference type="Proteomes" id="UP000807025"/>
    </source>
</evidence>
<comment type="function">
    <text evidence="16">Catalyzes the last of the four reactions of the long-chain fatty acids elongation cycle. This endoplasmic reticulum-bound enzymatic process, allows the addition of 2 carbons to the chain of long- and very long-chain fatty acids/VLCFAs per cycle. This enzyme reduces the trans-2,3-enoyl-CoA fatty acid intermediate to an acyl-CoA that can be further elongated by entering a new cycle of elongation. Thereby, it participates in the production of VLCFAs of different chain lengths that are involved in multiple biological processes as precursors of membrane lipids and lipid mediators.</text>
</comment>
<evidence type="ECO:0000256" key="2">
    <source>
        <dbReference type="ARBA" id="ARBA00005194"/>
    </source>
</evidence>
<evidence type="ECO:0000259" key="18">
    <source>
        <dbReference type="Pfam" id="PF02544"/>
    </source>
</evidence>
<sequence>MSRHKLRVWDYTCHSFDRDPPFATKSAPPVALEFPGQSASEVTIRDVKVALASKVKKLYVERQRLSQEGDKKALDDGLKLTEVGFDARTEQCQLSVKDLGPQIQWRTVFIVEYLGPILIHPLIYYLPRVFYGSEVQHSALQSYVFAFVVLHFLKRELETLFVHRFSHATMPAKNIFKNSAHYHIFSGLLLAYDIYRPKYASAVNNPQFLNACAAVWLFAELSNLSTHLTLRSLRPTGTGKRGIPYGYGFGLVSCPNYLFETVGWFVICVMTNSIAAWLFFVISTGQMAIWAAKKHRNYKKEFGKDYPRGRKAMIPFIF</sequence>
<keyword evidence="10 17" id="KW-1133">Transmembrane helix</keyword>
<evidence type="ECO:0000256" key="17">
    <source>
        <dbReference type="SAM" id="Phobius"/>
    </source>
</evidence>
<comment type="catalytic activity">
    <reaction evidence="15">
        <text>a very-long-chain 2,3-saturated fatty acyl-CoA + NADP(+) = a very-long-chain (2E)-enoyl-CoA + NADPH + H(+)</text>
        <dbReference type="Rhea" id="RHEA:14473"/>
        <dbReference type="ChEBI" id="CHEBI:15378"/>
        <dbReference type="ChEBI" id="CHEBI:57783"/>
        <dbReference type="ChEBI" id="CHEBI:58349"/>
        <dbReference type="ChEBI" id="CHEBI:83724"/>
        <dbReference type="ChEBI" id="CHEBI:83728"/>
        <dbReference type="EC" id="1.3.1.93"/>
    </reaction>
</comment>
<organism evidence="19 20">
    <name type="scientific">Pleurotus eryngii</name>
    <name type="common">Boletus of the steppes</name>
    <dbReference type="NCBI Taxonomy" id="5323"/>
    <lineage>
        <taxon>Eukaryota</taxon>
        <taxon>Fungi</taxon>
        <taxon>Dikarya</taxon>
        <taxon>Basidiomycota</taxon>
        <taxon>Agaricomycotina</taxon>
        <taxon>Agaricomycetes</taxon>
        <taxon>Agaricomycetidae</taxon>
        <taxon>Agaricales</taxon>
        <taxon>Pleurotineae</taxon>
        <taxon>Pleurotaceae</taxon>
        <taxon>Pleurotus</taxon>
    </lineage>
</organism>
<evidence type="ECO:0000256" key="8">
    <source>
        <dbReference type="ARBA" id="ARBA00022832"/>
    </source>
</evidence>
<dbReference type="InterPro" id="IPR039357">
    <property type="entry name" value="SRD5A/TECR"/>
</dbReference>
<evidence type="ECO:0000256" key="11">
    <source>
        <dbReference type="ARBA" id="ARBA00023002"/>
    </source>
</evidence>
<evidence type="ECO:0000256" key="3">
    <source>
        <dbReference type="ARBA" id="ARBA00007742"/>
    </source>
</evidence>
<feature type="domain" description="3-oxo-5-alpha-steroid 4-dehydrogenase C-terminal" evidence="18">
    <location>
        <begin position="169"/>
        <end position="318"/>
    </location>
</feature>
<evidence type="ECO:0000256" key="16">
    <source>
        <dbReference type="ARBA" id="ARBA00058640"/>
    </source>
</evidence>
<evidence type="ECO:0000256" key="5">
    <source>
        <dbReference type="ARBA" id="ARBA00022516"/>
    </source>
</evidence>
<comment type="pathway">
    <text evidence="2">Lipid metabolism; fatty acid biosynthesis.</text>
</comment>
<keyword evidence="9" id="KW-0521">NADP</keyword>
<comment type="caution">
    <text evidence="19">The sequence shown here is derived from an EMBL/GenBank/DDBJ whole genome shotgun (WGS) entry which is preliminary data.</text>
</comment>
<gene>
    <name evidence="19" type="ORF">BDN71DRAFT_1493087</name>
</gene>
<evidence type="ECO:0000256" key="10">
    <source>
        <dbReference type="ARBA" id="ARBA00022989"/>
    </source>
</evidence>
<keyword evidence="12" id="KW-0443">Lipid metabolism</keyword>